<evidence type="ECO:0000256" key="4">
    <source>
        <dbReference type="ARBA" id="ARBA00022833"/>
    </source>
</evidence>
<dbReference type="InterPro" id="IPR036866">
    <property type="entry name" value="RibonucZ/Hydroxyglut_hydro"/>
</dbReference>
<keyword evidence="4" id="KW-0862">Zinc</keyword>
<comment type="caution">
    <text evidence="6">The sequence shown here is derived from an EMBL/GenBank/DDBJ whole genome shotgun (WGS) entry which is preliminary data.</text>
</comment>
<reference evidence="6" key="1">
    <citation type="submission" date="2023-10" db="EMBL/GenBank/DDBJ databases">
        <authorList>
            <person name="Hackl T."/>
        </authorList>
    </citation>
    <scope>NUCLEOTIDE SEQUENCE</scope>
</reference>
<feature type="domain" description="Metallo-beta-lactamase" evidence="5">
    <location>
        <begin position="50"/>
        <end position="280"/>
    </location>
</feature>
<evidence type="ECO:0000313" key="7">
    <source>
        <dbReference type="Proteomes" id="UP001295740"/>
    </source>
</evidence>
<dbReference type="GO" id="GO:0046872">
    <property type="term" value="F:metal ion binding"/>
    <property type="evidence" value="ECO:0007669"/>
    <property type="project" value="UniProtKB-KW"/>
</dbReference>
<protein>
    <submittedName>
        <fullName evidence="6">Uu.00g041460.m01.CDS01</fullName>
    </submittedName>
</protein>
<evidence type="ECO:0000256" key="2">
    <source>
        <dbReference type="ARBA" id="ARBA00022723"/>
    </source>
</evidence>
<name>A0AAI8V5F1_9PEZI</name>
<evidence type="ECO:0000256" key="1">
    <source>
        <dbReference type="ARBA" id="ARBA00007749"/>
    </source>
</evidence>
<dbReference type="Proteomes" id="UP001295740">
    <property type="component" value="Unassembled WGS sequence"/>
</dbReference>
<dbReference type="InterPro" id="IPR001279">
    <property type="entry name" value="Metallo-B-lactamas"/>
</dbReference>
<sequence>MAANPPELNIPASTSTVDVSIIDTTGSIRGVAASRFIEPKIPGHDWLAVPCLAFLIQHRKLKRSLVFDLGLKQRAADWPPPLAEALAKTGATFNVPKNVRQILDEGSVDTKGIEAVVWSHHHFDHTGEPATFEPATALIVGPGSKEHVFPGWPANPRAAFRESDYAGREVRELDFSETADGTLKIGRFGALDYFGDGSFYLLDSPGHAIGHICGLARVTGSLDSFILMGGDAVHHGGELRPHAWHPLPSSISPHPFNSLSSTPCPGELFEPLLPNGSAAHHDVPEMIESIRKLQEVDAHNNVLVVPAHEMAMMSVVDFFPKKANDFVEKGWVHKTRWVFLGDFAKAVGYEGKIPVEGMGEWGP</sequence>
<evidence type="ECO:0000313" key="6">
    <source>
        <dbReference type="EMBL" id="CAJ2501293.1"/>
    </source>
</evidence>
<keyword evidence="7" id="KW-1185">Reference proteome</keyword>
<dbReference type="Pfam" id="PF00753">
    <property type="entry name" value="Lactamase_B"/>
    <property type="match status" value="1"/>
</dbReference>
<evidence type="ECO:0000256" key="3">
    <source>
        <dbReference type="ARBA" id="ARBA00022801"/>
    </source>
</evidence>
<dbReference type="PANTHER" id="PTHR42978:SF5">
    <property type="entry name" value="METALLO-BETA-LACTAMASE DOMAIN-CONTAINING PROTEIN"/>
    <property type="match status" value="1"/>
</dbReference>
<dbReference type="GO" id="GO:0016787">
    <property type="term" value="F:hydrolase activity"/>
    <property type="evidence" value="ECO:0007669"/>
    <property type="project" value="UniProtKB-KW"/>
</dbReference>
<dbReference type="SUPFAM" id="SSF56281">
    <property type="entry name" value="Metallo-hydrolase/oxidoreductase"/>
    <property type="match status" value="1"/>
</dbReference>
<accession>A0AAI8V5F1</accession>
<dbReference type="PANTHER" id="PTHR42978">
    <property type="entry name" value="QUORUM-QUENCHING LACTONASE YTNP-RELATED-RELATED"/>
    <property type="match status" value="1"/>
</dbReference>
<dbReference type="EMBL" id="CAUWAG010000003">
    <property type="protein sequence ID" value="CAJ2501293.1"/>
    <property type="molecule type" value="Genomic_DNA"/>
</dbReference>
<organism evidence="6 7">
    <name type="scientific">Anthostomella pinea</name>
    <dbReference type="NCBI Taxonomy" id="933095"/>
    <lineage>
        <taxon>Eukaryota</taxon>
        <taxon>Fungi</taxon>
        <taxon>Dikarya</taxon>
        <taxon>Ascomycota</taxon>
        <taxon>Pezizomycotina</taxon>
        <taxon>Sordariomycetes</taxon>
        <taxon>Xylariomycetidae</taxon>
        <taxon>Xylariales</taxon>
        <taxon>Xylariaceae</taxon>
        <taxon>Anthostomella</taxon>
    </lineage>
</organism>
<dbReference type="SMART" id="SM00849">
    <property type="entry name" value="Lactamase_B"/>
    <property type="match status" value="1"/>
</dbReference>
<gene>
    <name evidence="6" type="ORF">KHLLAP_LOCUS1761</name>
</gene>
<evidence type="ECO:0000259" key="5">
    <source>
        <dbReference type="SMART" id="SM00849"/>
    </source>
</evidence>
<proteinExistence type="inferred from homology"/>
<dbReference type="InterPro" id="IPR051013">
    <property type="entry name" value="MBL_superfamily_lactonases"/>
</dbReference>
<keyword evidence="2" id="KW-0479">Metal-binding</keyword>
<dbReference type="Gene3D" id="3.60.15.10">
    <property type="entry name" value="Ribonuclease Z/Hydroxyacylglutathione hydrolase-like"/>
    <property type="match status" value="1"/>
</dbReference>
<comment type="similarity">
    <text evidence="1">Belongs to the metallo-beta-lactamase superfamily.</text>
</comment>
<dbReference type="CDD" id="cd07730">
    <property type="entry name" value="metallo-hydrolase-like_MBL-fold"/>
    <property type="match status" value="1"/>
</dbReference>
<keyword evidence="3" id="KW-0378">Hydrolase</keyword>
<dbReference type="AlphaFoldDB" id="A0AAI8V5F1"/>